<name>A0A5C3LCA7_COPMA</name>
<feature type="compositionally biased region" description="Polar residues" evidence="4">
    <location>
        <begin position="645"/>
        <end position="661"/>
    </location>
</feature>
<gene>
    <name evidence="7" type="ORF">FA15DRAFT_607770</name>
</gene>
<dbReference type="GO" id="GO:0007062">
    <property type="term" value="P:sister chromatid cohesion"/>
    <property type="evidence" value="ECO:0007669"/>
    <property type="project" value="InterPro"/>
</dbReference>
<keyword evidence="8" id="KW-1185">Reference proteome</keyword>
<feature type="compositionally biased region" description="Low complexity" evidence="4">
    <location>
        <begin position="320"/>
        <end position="330"/>
    </location>
</feature>
<dbReference type="InterPro" id="IPR006909">
    <property type="entry name" value="Rad21/Rec8_C_eu"/>
</dbReference>
<feature type="compositionally biased region" description="Polar residues" evidence="4">
    <location>
        <begin position="591"/>
        <end position="600"/>
    </location>
</feature>
<feature type="region of interest" description="Disordered" evidence="4">
    <location>
        <begin position="387"/>
        <end position="414"/>
    </location>
</feature>
<dbReference type="GO" id="GO:0008278">
    <property type="term" value="C:cohesin complex"/>
    <property type="evidence" value="ECO:0007669"/>
    <property type="project" value="InterPro"/>
</dbReference>
<evidence type="ECO:0000256" key="2">
    <source>
        <dbReference type="ARBA" id="ARBA00009870"/>
    </source>
</evidence>
<dbReference type="Proteomes" id="UP000307440">
    <property type="component" value="Unassembled WGS sequence"/>
</dbReference>
<feature type="compositionally biased region" description="Basic and acidic residues" evidence="4">
    <location>
        <begin position="344"/>
        <end position="354"/>
    </location>
</feature>
<evidence type="ECO:0000256" key="1">
    <source>
        <dbReference type="ARBA" id="ARBA00004123"/>
    </source>
</evidence>
<evidence type="ECO:0000259" key="6">
    <source>
        <dbReference type="Pfam" id="PF04825"/>
    </source>
</evidence>
<feature type="region of interest" description="Disordered" evidence="4">
    <location>
        <begin position="320"/>
        <end position="363"/>
    </location>
</feature>
<dbReference type="AlphaFoldDB" id="A0A5C3LCA7"/>
<evidence type="ECO:0000313" key="8">
    <source>
        <dbReference type="Proteomes" id="UP000307440"/>
    </source>
</evidence>
<sequence length="777" mass="85377">MFFTPELLAKRDSGFGLLWLAATLGSKSAFKKLPRRSVITADITGLCDLISEPVEPLALRLSSNLMFGVVRCVPVPAIAQIKQDIFFADVSSCVTALKKVVQEGNSKDVDAKLQLAQSSVRPSAITIRPDSAAANVVDFDVFVTARHIPRTADWDEYLNIAVEGIAMECRRGREGEDEDVDFDPKATGRKSKSKPVLKPRASAQLPEYPRQDQHMLDEHHDHLLTSFDASFVGVLPGLGNSSSQAEAAFSFDQNPFDFSDGLVLGDGDDLVFGDELAREIGWASPVKGSVGLSSPGQGNDILMDLELPDFQFDADMGNPFGEEGGPDPFGITTPVTLSQTAASKAKESQNDHPRTPSAGNRQRAASLNLTPGAFFARDFLTQDLGIPEPLQDVTTQEKDRVNQEKEKSKPSKKRTRLLLDARTELTDDELKIARANYLQHQKSLRREVLMKQAEKYGSKLIDEYLWSAPKGIQDQGLIDFWNATFKVQVDAKSGALTPHEDPSERVPKRQKLATPPPMGENDEDYGHQGDMGFVEGEFDNPRYDFPETVHDRHRYGRSSEEPGQGRHASRPSSIFGGSNLGIELPGPGEQLGSNDSQRSSLFPWDNAGIASSSSGNVPFKEGEDLQFDPVDIQLSGGSKRRKTSVAGSQHGRGSTPRNSAFSPVPFRAVSPQQMDIDDEFNVQETQPEETPEETQKSEVNVAVLEKNSFNFLEYARMQSRALSHPNGRLSFDKVSPPEACTRHVAGAAFYHCLVLATKNLIRLEQAGPYETVFMTIL</sequence>
<dbReference type="InterPro" id="IPR039781">
    <property type="entry name" value="Rad21/Rec8-like"/>
</dbReference>
<feature type="region of interest" description="Disordered" evidence="4">
    <location>
        <begin position="543"/>
        <end position="664"/>
    </location>
</feature>
<dbReference type="Gene3D" id="1.10.10.580">
    <property type="entry name" value="Structural maintenance of chromosome 1. Chain E"/>
    <property type="match status" value="1"/>
</dbReference>
<evidence type="ECO:0000259" key="5">
    <source>
        <dbReference type="Pfam" id="PF04824"/>
    </source>
</evidence>
<feature type="compositionally biased region" description="Basic and acidic residues" evidence="4">
    <location>
        <begin position="395"/>
        <end position="409"/>
    </location>
</feature>
<dbReference type="GO" id="GO:1990414">
    <property type="term" value="P:replication-born double-strand break repair via sister chromatid exchange"/>
    <property type="evidence" value="ECO:0007669"/>
    <property type="project" value="TreeGrafter"/>
</dbReference>
<protein>
    <recommendedName>
        <fullName evidence="9">Rad21/Rec8-like protein N-terminal domain-containing protein</fullName>
    </recommendedName>
</protein>
<dbReference type="InterPro" id="IPR006910">
    <property type="entry name" value="Rad21_Rec8_N"/>
</dbReference>
<dbReference type="STRING" id="230819.A0A5C3LCA7"/>
<feature type="compositionally biased region" description="Polar residues" evidence="4">
    <location>
        <begin position="333"/>
        <end position="342"/>
    </location>
</feature>
<reference evidence="7 8" key="1">
    <citation type="journal article" date="2019" name="Nat. Ecol. Evol.">
        <title>Megaphylogeny resolves global patterns of mushroom evolution.</title>
        <authorList>
            <person name="Varga T."/>
            <person name="Krizsan K."/>
            <person name="Foldi C."/>
            <person name="Dima B."/>
            <person name="Sanchez-Garcia M."/>
            <person name="Sanchez-Ramirez S."/>
            <person name="Szollosi G.J."/>
            <person name="Szarkandi J.G."/>
            <person name="Papp V."/>
            <person name="Albert L."/>
            <person name="Andreopoulos W."/>
            <person name="Angelini C."/>
            <person name="Antonin V."/>
            <person name="Barry K.W."/>
            <person name="Bougher N.L."/>
            <person name="Buchanan P."/>
            <person name="Buyck B."/>
            <person name="Bense V."/>
            <person name="Catcheside P."/>
            <person name="Chovatia M."/>
            <person name="Cooper J."/>
            <person name="Damon W."/>
            <person name="Desjardin D."/>
            <person name="Finy P."/>
            <person name="Geml J."/>
            <person name="Haridas S."/>
            <person name="Hughes K."/>
            <person name="Justo A."/>
            <person name="Karasinski D."/>
            <person name="Kautmanova I."/>
            <person name="Kiss B."/>
            <person name="Kocsube S."/>
            <person name="Kotiranta H."/>
            <person name="LaButti K.M."/>
            <person name="Lechner B.E."/>
            <person name="Liimatainen K."/>
            <person name="Lipzen A."/>
            <person name="Lukacs Z."/>
            <person name="Mihaltcheva S."/>
            <person name="Morgado L.N."/>
            <person name="Niskanen T."/>
            <person name="Noordeloos M.E."/>
            <person name="Ohm R.A."/>
            <person name="Ortiz-Santana B."/>
            <person name="Ovrebo C."/>
            <person name="Racz N."/>
            <person name="Riley R."/>
            <person name="Savchenko A."/>
            <person name="Shiryaev A."/>
            <person name="Soop K."/>
            <person name="Spirin V."/>
            <person name="Szebenyi C."/>
            <person name="Tomsovsky M."/>
            <person name="Tulloss R.E."/>
            <person name="Uehling J."/>
            <person name="Grigoriev I.V."/>
            <person name="Vagvolgyi C."/>
            <person name="Papp T."/>
            <person name="Martin F.M."/>
            <person name="Miettinen O."/>
            <person name="Hibbett D.S."/>
            <person name="Nagy L.G."/>
        </authorList>
    </citation>
    <scope>NUCLEOTIDE SEQUENCE [LARGE SCALE GENOMIC DNA]</scope>
    <source>
        <strain evidence="7 8">CBS 121175</strain>
    </source>
</reference>
<accession>A0A5C3LCA7</accession>
<dbReference type="InterPro" id="IPR023093">
    <property type="entry name" value="ScpA-like_C"/>
</dbReference>
<proteinExistence type="inferred from homology"/>
<feature type="region of interest" description="Disordered" evidence="4">
    <location>
        <begin position="493"/>
        <end position="523"/>
    </location>
</feature>
<feature type="region of interest" description="Disordered" evidence="4">
    <location>
        <begin position="173"/>
        <end position="202"/>
    </location>
</feature>
<evidence type="ECO:0000313" key="7">
    <source>
        <dbReference type="EMBL" id="TFK30430.1"/>
    </source>
</evidence>
<evidence type="ECO:0000256" key="3">
    <source>
        <dbReference type="ARBA" id="ARBA00023242"/>
    </source>
</evidence>
<dbReference type="PANTHER" id="PTHR12585">
    <property type="entry name" value="SCC1 / RAD21 FAMILY MEMBER"/>
    <property type="match status" value="1"/>
</dbReference>
<dbReference type="EMBL" id="ML210146">
    <property type="protein sequence ID" value="TFK30430.1"/>
    <property type="molecule type" value="Genomic_DNA"/>
</dbReference>
<dbReference type="InterPro" id="IPR036390">
    <property type="entry name" value="WH_DNA-bd_sf"/>
</dbReference>
<evidence type="ECO:0008006" key="9">
    <source>
        <dbReference type="Google" id="ProtNLM"/>
    </source>
</evidence>
<evidence type="ECO:0000256" key="4">
    <source>
        <dbReference type="SAM" id="MobiDB-lite"/>
    </source>
</evidence>
<comment type="similarity">
    <text evidence="2">Belongs to the rad21 family.</text>
</comment>
<dbReference type="OrthoDB" id="10071381at2759"/>
<dbReference type="SUPFAM" id="SSF46785">
    <property type="entry name" value="Winged helix' DNA-binding domain"/>
    <property type="match status" value="1"/>
</dbReference>
<feature type="compositionally biased region" description="Basic residues" evidence="4">
    <location>
        <begin position="187"/>
        <end position="197"/>
    </location>
</feature>
<feature type="domain" description="Rad21/Rec8-like protein C-terminal eukaryotic" evidence="5">
    <location>
        <begin position="737"/>
        <end position="774"/>
    </location>
</feature>
<organism evidence="7 8">
    <name type="scientific">Coprinopsis marcescibilis</name>
    <name type="common">Agaric fungus</name>
    <name type="synonym">Psathyrella marcescibilis</name>
    <dbReference type="NCBI Taxonomy" id="230819"/>
    <lineage>
        <taxon>Eukaryota</taxon>
        <taxon>Fungi</taxon>
        <taxon>Dikarya</taxon>
        <taxon>Basidiomycota</taxon>
        <taxon>Agaricomycotina</taxon>
        <taxon>Agaricomycetes</taxon>
        <taxon>Agaricomycetidae</taxon>
        <taxon>Agaricales</taxon>
        <taxon>Agaricineae</taxon>
        <taxon>Psathyrellaceae</taxon>
        <taxon>Coprinopsis</taxon>
    </lineage>
</organism>
<comment type="subcellular location">
    <subcellularLocation>
        <location evidence="1">Nucleus</location>
    </subcellularLocation>
</comment>
<feature type="domain" description="Rad21/Rec8-like protein N-terminal" evidence="6">
    <location>
        <begin position="1"/>
        <end position="113"/>
    </location>
</feature>
<dbReference type="GO" id="GO:0003682">
    <property type="term" value="F:chromatin binding"/>
    <property type="evidence" value="ECO:0007669"/>
    <property type="project" value="TreeGrafter"/>
</dbReference>
<dbReference type="PANTHER" id="PTHR12585:SF72">
    <property type="entry name" value="MEIOTIC RECOMBINATION PROTEIN REC8"/>
    <property type="match status" value="1"/>
</dbReference>
<dbReference type="Pfam" id="PF04824">
    <property type="entry name" value="Rad21_Rec8"/>
    <property type="match status" value="1"/>
</dbReference>
<feature type="compositionally biased region" description="Basic and acidic residues" evidence="4">
    <location>
        <begin position="498"/>
        <end position="507"/>
    </location>
</feature>
<keyword evidence="3" id="KW-0539">Nucleus</keyword>
<dbReference type="Pfam" id="PF04825">
    <property type="entry name" value="Rad21_Rec8_N"/>
    <property type="match status" value="1"/>
</dbReference>
<dbReference type="GO" id="GO:0005634">
    <property type="term" value="C:nucleus"/>
    <property type="evidence" value="ECO:0007669"/>
    <property type="project" value="UniProtKB-SubCell"/>
</dbReference>